<organism evidence="1 2">
    <name type="scientific">Aspergillus lucknowensis</name>
    <dbReference type="NCBI Taxonomy" id="176173"/>
    <lineage>
        <taxon>Eukaryota</taxon>
        <taxon>Fungi</taxon>
        <taxon>Dikarya</taxon>
        <taxon>Ascomycota</taxon>
        <taxon>Pezizomycotina</taxon>
        <taxon>Eurotiomycetes</taxon>
        <taxon>Eurotiomycetidae</taxon>
        <taxon>Eurotiales</taxon>
        <taxon>Aspergillaceae</taxon>
        <taxon>Aspergillus</taxon>
        <taxon>Aspergillus subgen. Nidulantes</taxon>
    </lineage>
</organism>
<gene>
    <name evidence="1" type="ORF">BJX67DRAFT_354959</name>
</gene>
<dbReference type="Proteomes" id="UP001610432">
    <property type="component" value="Unassembled WGS sequence"/>
</dbReference>
<evidence type="ECO:0000313" key="1">
    <source>
        <dbReference type="EMBL" id="KAL2866501.1"/>
    </source>
</evidence>
<dbReference type="InterPro" id="IPR027417">
    <property type="entry name" value="P-loop_NTPase"/>
</dbReference>
<dbReference type="EMBL" id="JBFXLQ010000024">
    <property type="protein sequence ID" value="KAL2866501.1"/>
    <property type="molecule type" value="Genomic_DNA"/>
</dbReference>
<proteinExistence type="predicted"/>
<sequence length="286" mass="32646">MNYMEEPWYPAYWKAIRIGALIVVYNVSSMESFERTQRYVRNTLIENITHPSPDDARAEAVARREVEGTRAGAANRAGIRATKLREVKEEEEQRRASPRSLGKRLSQKWKSVPAQRFKYFPRLPVEIKIQILRACLVSSQPIVGFRPYSRGINMGVLRVCKLFHEEGTKIFWAENRFLSQKPIFIVADHTWVTPTSGPEVPADKGRALAEEVGGEFYEVSSKNAWQVGNLFENLVREFRARMRGYTGYRRAGDAAGQAEKQAAASRRRIRDRLQSAAATLLGRKTL</sequence>
<dbReference type="RefSeq" id="XP_070885480.1">
    <property type="nucleotide sequence ID" value="XM_071029264.1"/>
</dbReference>
<evidence type="ECO:0000313" key="2">
    <source>
        <dbReference type="Proteomes" id="UP001610432"/>
    </source>
</evidence>
<comment type="caution">
    <text evidence="1">The sequence shown here is derived from an EMBL/GenBank/DDBJ whole genome shotgun (WGS) entry which is preliminary data.</text>
</comment>
<dbReference type="GeneID" id="98144336"/>
<reference evidence="1 2" key="1">
    <citation type="submission" date="2024-07" db="EMBL/GenBank/DDBJ databases">
        <title>Section-level genome sequencing and comparative genomics of Aspergillus sections Usti and Cavernicolus.</title>
        <authorList>
            <consortium name="Lawrence Berkeley National Laboratory"/>
            <person name="Nybo J.L."/>
            <person name="Vesth T.C."/>
            <person name="Theobald S."/>
            <person name="Frisvad J.C."/>
            <person name="Larsen T.O."/>
            <person name="Kjaerboelling I."/>
            <person name="Rothschild-Mancinelli K."/>
            <person name="Lyhne E.K."/>
            <person name="Kogle M.E."/>
            <person name="Barry K."/>
            <person name="Clum A."/>
            <person name="Na H."/>
            <person name="Ledsgaard L."/>
            <person name="Lin J."/>
            <person name="Lipzen A."/>
            <person name="Kuo A."/>
            <person name="Riley R."/>
            <person name="Mondo S."/>
            <person name="Labutti K."/>
            <person name="Haridas S."/>
            <person name="Pangalinan J."/>
            <person name="Salamov A.A."/>
            <person name="Simmons B.A."/>
            <person name="Magnuson J.K."/>
            <person name="Chen J."/>
            <person name="Drula E."/>
            <person name="Henrissat B."/>
            <person name="Wiebenga A."/>
            <person name="Lubbers R.J."/>
            <person name="Gomes A.C."/>
            <person name="Macurrencykelacurrency M.R."/>
            <person name="Stajich J."/>
            <person name="Grigoriev I.V."/>
            <person name="Mortensen U.H."/>
            <person name="De Vries R.P."/>
            <person name="Baker S.E."/>
            <person name="Andersen M.R."/>
        </authorList>
    </citation>
    <scope>NUCLEOTIDE SEQUENCE [LARGE SCALE GENOMIC DNA]</scope>
    <source>
        <strain evidence="1 2">CBS 449.75</strain>
    </source>
</reference>
<name>A0ABR4LPW3_9EURO</name>
<keyword evidence="2" id="KW-1185">Reference proteome</keyword>
<dbReference type="Gene3D" id="3.40.50.300">
    <property type="entry name" value="P-loop containing nucleotide triphosphate hydrolases"/>
    <property type="match status" value="1"/>
</dbReference>
<accession>A0ABR4LPW3</accession>
<protein>
    <submittedName>
        <fullName evidence="1">Uncharacterized protein</fullName>
    </submittedName>
</protein>